<dbReference type="Gene3D" id="2.10.110.10">
    <property type="entry name" value="Cysteine Rich Protein"/>
    <property type="match status" value="2"/>
</dbReference>
<dbReference type="SUPFAM" id="SSF48695">
    <property type="entry name" value="Multiheme cytochromes"/>
    <property type="match status" value="1"/>
</dbReference>
<dbReference type="SMART" id="SM00324">
    <property type="entry name" value="RhoGAP"/>
    <property type="match status" value="1"/>
</dbReference>
<dbReference type="OrthoDB" id="79452at2759"/>
<dbReference type="InterPro" id="IPR050729">
    <property type="entry name" value="Rho-GAP"/>
</dbReference>
<dbReference type="FunFam" id="2.10.110.10:FF:000160">
    <property type="entry name" value="Signal transducer, putative"/>
    <property type="match status" value="1"/>
</dbReference>
<feature type="compositionally biased region" description="Polar residues" evidence="6">
    <location>
        <begin position="380"/>
        <end position="419"/>
    </location>
</feature>
<evidence type="ECO:0000256" key="6">
    <source>
        <dbReference type="SAM" id="MobiDB-lite"/>
    </source>
</evidence>
<dbReference type="FunFam" id="1.10.555.10:FF:000043">
    <property type="entry name" value="Rho GTPase activator Rga"/>
    <property type="match status" value="1"/>
</dbReference>
<feature type="compositionally biased region" description="Polar residues" evidence="6">
    <location>
        <begin position="216"/>
        <end position="248"/>
    </location>
</feature>
<dbReference type="InterPro" id="IPR002219">
    <property type="entry name" value="PKC_DAG/PE"/>
</dbReference>
<evidence type="ECO:0000313" key="10">
    <source>
        <dbReference type="EMBL" id="CEH14291.1"/>
    </source>
</evidence>
<dbReference type="PANTHER" id="PTHR23176">
    <property type="entry name" value="RHO/RAC/CDC GTPASE-ACTIVATING PROTEIN"/>
    <property type="match status" value="1"/>
</dbReference>
<reference evidence="10 11" key="1">
    <citation type="submission" date="2014-09" db="EMBL/GenBank/DDBJ databases">
        <authorList>
            <person name="Magalhaes I.L.F."/>
            <person name="Oliveira U."/>
            <person name="Santos F.R."/>
            <person name="Vidigal T.H.D.A."/>
            <person name="Brescovit A.D."/>
            <person name="Santos A.J."/>
        </authorList>
    </citation>
    <scope>NUCLEOTIDE SEQUENCE [LARGE SCALE GENOMIC DNA]</scope>
</reference>
<feature type="compositionally biased region" description="Low complexity" evidence="6">
    <location>
        <begin position="197"/>
        <end position="207"/>
    </location>
</feature>
<feature type="region of interest" description="Disordered" evidence="6">
    <location>
        <begin position="185"/>
        <end position="476"/>
    </location>
</feature>
<dbReference type="AlphaFoldDB" id="A0A0P1BEI1"/>
<feature type="coiled-coil region" evidence="5">
    <location>
        <begin position="766"/>
        <end position="828"/>
    </location>
</feature>
<dbReference type="PANTHER" id="PTHR23176:SF128">
    <property type="entry name" value="RHO GTPASE-ACTIVATING PROTEIN RGD1"/>
    <property type="match status" value="1"/>
</dbReference>
<dbReference type="InterPro" id="IPR036280">
    <property type="entry name" value="Multihaem_cyt_sf"/>
</dbReference>
<dbReference type="Pfam" id="PF00130">
    <property type="entry name" value="C1_1"/>
    <property type="match status" value="1"/>
</dbReference>
<dbReference type="GO" id="GO:0005096">
    <property type="term" value="F:GTPase activator activity"/>
    <property type="evidence" value="ECO:0007669"/>
    <property type="project" value="UniProtKB-KW"/>
</dbReference>
<dbReference type="GO" id="GO:0005737">
    <property type="term" value="C:cytoplasm"/>
    <property type="evidence" value="ECO:0007669"/>
    <property type="project" value="TreeGrafter"/>
</dbReference>
<dbReference type="PROSITE" id="PS00479">
    <property type="entry name" value="ZF_DAG_PE_1"/>
    <property type="match status" value="1"/>
</dbReference>
<feature type="compositionally biased region" description="Polar residues" evidence="6">
    <location>
        <begin position="314"/>
        <end position="323"/>
    </location>
</feature>
<feature type="compositionally biased region" description="Low complexity" evidence="6">
    <location>
        <begin position="874"/>
        <end position="892"/>
    </location>
</feature>
<dbReference type="Pfam" id="PF00620">
    <property type="entry name" value="RhoGAP"/>
    <property type="match status" value="1"/>
</dbReference>
<dbReference type="InterPro" id="IPR000198">
    <property type="entry name" value="RhoGAP_dom"/>
</dbReference>
<dbReference type="Gene3D" id="3.30.60.20">
    <property type="match status" value="1"/>
</dbReference>
<feature type="region of interest" description="Disordered" evidence="6">
    <location>
        <begin position="839"/>
        <end position="895"/>
    </location>
</feature>
<feature type="compositionally biased region" description="Polar residues" evidence="6">
    <location>
        <begin position="949"/>
        <end position="973"/>
    </location>
</feature>
<feature type="compositionally biased region" description="Gly residues" evidence="6">
    <location>
        <begin position="856"/>
        <end position="867"/>
    </location>
</feature>
<evidence type="ECO:0000256" key="3">
    <source>
        <dbReference type="ARBA" id="ARBA00022833"/>
    </source>
</evidence>
<dbReference type="PROSITE" id="PS50081">
    <property type="entry name" value="ZF_DAG_PE_2"/>
    <property type="match status" value="1"/>
</dbReference>
<feature type="domain" description="Phorbol-ester/DAG-type" evidence="8">
    <location>
        <begin position="991"/>
        <end position="1039"/>
    </location>
</feature>
<feature type="compositionally biased region" description="Low complexity" evidence="6">
    <location>
        <begin position="359"/>
        <end position="370"/>
    </location>
</feature>
<organism evidence="10 11">
    <name type="scientific">Ceraceosorus bombacis</name>
    <dbReference type="NCBI Taxonomy" id="401625"/>
    <lineage>
        <taxon>Eukaryota</taxon>
        <taxon>Fungi</taxon>
        <taxon>Dikarya</taxon>
        <taxon>Basidiomycota</taxon>
        <taxon>Ustilaginomycotina</taxon>
        <taxon>Exobasidiomycetes</taxon>
        <taxon>Ceraceosorales</taxon>
        <taxon>Ceraceosoraceae</taxon>
        <taxon>Ceraceosorus</taxon>
    </lineage>
</organism>
<feature type="domain" description="LIM zinc-binding" evidence="7">
    <location>
        <begin position="63"/>
        <end position="131"/>
    </location>
</feature>
<evidence type="ECO:0000256" key="1">
    <source>
        <dbReference type="ARBA" id="ARBA00022468"/>
    </source>
</evidence>
<dbReference type="Pfam" id="PF00412">
    <property type="entry name" value="LIM"/>
    <property type="match status" value="2"/>
</dbReference>
<keyword evidence="4" id="KW-0440">LIM domain</keyword>
<accession>A0A0P1BEI1</accession>
<dbReference type="Gene3D" id="1.10.555.10">
    <property type="entry name" value="Rho GTPase activation protein"/>
    <property type="match status" value="1"/>
</dbReference>
<feature type="region of interest" description="Disordered" evidence="6">
    <location>
        <begin position="1"/>
        <end position="50"/>
    </location>
</feature>
<feature type="compositionally biased region" description="Polar residues" evidence="6">
    <location>
        <begin position="24"/>
        <end position="42"/>
    </location>
</feature>
<evidence type="ECO:0000259" key="7">
    <source>
        <dbReference type="PROSITE" id="PS50023"/>
    </source>
</evidence>
<dbReference type="STRING" id="401625.A0A0P1BEI1"/>
<feature type="compositionally biased region" description="Polar residues" evidence="6">
    <location>
        <begin position="430"/>
        <end position="462"/>
    </location>
</feature>
<keyword evidence="11" id="KW-1185">Reference proteome</keyword>
<sequence>MAAVASPLLSGASSSFRQPRGQPSDRNASAASPAANMTSKPSSPAVPEDVPEDILEDSEFVEPVCGGCKKMIDEESAEQGVIQFAAQLWHVDCFRCAKCQNPVSTDRDDILLLSDGHPICGQCNYSCQICGLPIMEEAIMTGDESYHASCFTCRSCHTPIEELVFAKTSQGIYCMSCHNERVARSRRNAANKRSKAKQQQQQSSKGSSSRDRQGSAPPTNDLRSPSAQGHASPSPSNQDGLSQGVKGSSQDDLRAHSNESTQDSETPRELQTGSPWQGSSQGKPSAGPSKRPTAPPAAPTLRELRAAAAAGNMNGLQGSSSGVSPGASKVGQADGATWTKHNINGSGDGIISETAKAASSHTRTVSGSSSIRNETLLDVSPSNNDGSQTARLPSKNSSVGLGIQDRNTAPSSAPPSTDTYGAREAESANRTRTSTEQATSFAPRSRSGSKASQTLSPPTDSLTVAYGSPKGNSERLSKAFSFYDPDFVSLMDSFGKFGDADESTLEALRKSPASKKVLPLATRSPRQHGRDVPSTRSAEPAVSALRVVGEEGSSSTDSNADIDLEGSKEEEEEDASAFQSPKGADNARAKVRESMREARDGRMDVDTAFVEAILNDLDDTKERMKTLQHRYDKMKRASQTAARGFSSARDEYEAEVQARFEAESEMLLLKKKLVEQSSKLAEISTEKKKAEHLQRRSHQVKSTLEGMERDIAKLSAERDLHVAEVAELVAMRSERQSSGGESLKVQENGSASDLQRNLSVRLEGVKEKYRKEIDELTFERDALMIEIEELKQSRDVFLEESQTLNHRNEELNGILTQLTRNVEAAQVRADQQAYQQQFRENLPPVPRDLRERAMSGAGGRSPGGKLGTGSPSVSSLNADTLTSASASASDTTIQTGTSLQRVMPISKIEAAPPKKFKWMKPKLQDAARVAVAAASMPLGQSPPVPPKSMNGSSGASSEKYQGSASAVQNSLAHQQGRDNARNASNEIVVREHLFQPFSALRPLRCFACQKSMWGQSEVRCALCGQACHQRCLQSLPTSCNQPFTRGEDNHEPTGPSMFGRLLVDQAAAEGRDIPIVVEKCISAVEAMGMDYEGIYRKSGGTSQLRVITQLFERGQPFNLEDVDRFNDVSAVTSVLKNYFRELPEPLLTFDLHEDFIRAAELKGDPGAREAELRDLVQQLPRQHFNTLRALIKHLHRVRLSSEENRMTARNLGVVFGPTLMRSGDPSKEFAHMGGKAMTIEYMIENPEIFNSLR</sequence>
<dbReference type="PROSITE" id="PS50023">
    <property type="entry name" value="LIM_DOMAIN_2"/>
    <property type="match status" value="1"/>
</dbReference>
<dbReference type="CDD" id="cd09395">
    <property type="entry name" value="LIM2_Rga"/>
    <property type="match status" value="1"/>
</dbReference>
<dbReference type="PROSITE" id="PS00478">
    <property type="entry name" value="LIM_DOMAIN_1"/>
    <property type="match status" value="2"/>
</dbReference>
<dbReference type="SUPFAM" id="SSF57889">
    <property type="entry name" value="Cysteine-rich domain"/>
    <property type="match status" value="1"/>
</dbReference>
<dbReference type="EMBL" id="CCYA01000240">
    <property type="protein sequence ID" value="CEH14291.1"/>
    <property type="molecule type" value="Genomic_DNA"/>
</dbReference>
<keyword evidence="1" id="KW-0343">GTPase activation</keyword>
<evidence type="ECO:0000256" key="4">
    <source>
        <dbReference type="PROSITE-ProRule" id="PRU00125"/>
    </source>
</evidence>
<dbReference type="CDD" id="cd00159">
    <property type="entry name" value="RhoGAP"/>
    <property type="match status" value="1"/>
</dbReference>
<evidence type="ECO:0000256" key="5">
    <source>
        <dbReference type="SAM" id="Coils"/>
    </source>
</evidence>
<feature type="coiled-coil region" evidence="5">
    <location>
        <begin position="690"/>
        <end position="724"/>
    </location>
</feature>
<dbReference type="PROSITE" id="PS50238">
    <property type="entry name" value="RHOGAP"/>
    <property type="match status" value="1"/>
</dbReference>
<feature type="region of interest" description="Disordered" evidence="6">
    <location>
        <begin position="516"/>
        <end position="591"/>
    </location>
</feature>
<keyword evidence="3 4" id="KW-0862">Zinc</keyword>
<dbReference type="CDD" id="cd00029">
    <property type="entry name" value="C1"/>
    <property type="match status" value="1"/>
</dbReference>
<proteinExistence type="predicted"/>
<dbReference type="SMART" id="SM00132">
    <property type="entry name" value="LIM"/>
    <property type="match status" value="2"/>
</dbReference>
<feature type="coiled-coil region" evidence="5">
    <location>
        <begin position="610"/>
        <end position="637"/>
    </location>
</feature>
<dbReference type="SUPFAM" id="SSF48350">
    <property type="entry name" value="GTPase activation domain, GAP"/>
    <property type="match status" value="1"/>
</dbReference>
<evidence type="ECO:0000259" key="8">
    <source>
        <dbReference type="PROSITE" id="PS50081"/>
    </source>
</evidence>
<keyword evidence="2 4" id="KW-0479">Metal-binding</keyword>
<feature type="region of interest" description="Disordered" evidence="6">
    <location>
        <begin position="937"/>
        <end position="979"/>
    </location>
</feature>
<feature type="compositionally biased region" description="Basic residues" evidence="6">
    <location>
        <begin position="185"/>
        <end position="196"/>
    </location>
</feature>
<dbReference type="GO" id="GO:0046872">
    <property type="term" value="F:metal ion binding"/>
    <property type="evidence" value="ECO:0007669"/>
    <property type="project" value="UniProtKB-KW"/>
</dbReference>
<name>A0A0P1BEI1_9BASI</name>
<feature type="compositionally biased region" description="Polar residues" evidence="6">
    <location>
        <begin position="258"/>
        <end position="283"/>
    </location>
</feature>
<dbReference type="GO" id="GO:0007165">
    <property type="term" value="P:signal transduction"/>
    <property type="evidence" value="ECO:0007669"/>
    <property type="project" value="InterPro"/>
</dbReference>
<dbReference type="SMART" id="SM00109">
    <property type="entry name" value="C1"/>
    <property type="match status" value="1"/>
</dbReference>
<keyword evidence="5" id="KW-0175">Coiled coil</keyword>
<evidence type="ECO:0000313" key="11">
    <source>
        <dbReference type="Proteomes" id="UP000054845"/>
    </source>
</evidence>
<feature type="domain" description="Rho-GAP" evidence="9">
    <location>
        <begin position="1060"/>
        <end position="1250"/>
    </location>
</feature>
<evidence type="ECO:0000256" key="2">
    <source>
        <dbReference type="ARBA" id="ARBA00022723"/>
    </source>
</evidence>
<feature type="compositionally biased region" description="Acidic residues" evidence="6">
    <location>
        <begin position="560"/>
        <end position="575"/>
    </location>
</feature>
<evidence type="ECO:0000259" key="9">
    <source>
        <dbReference type="PROSITE" id="PS50238"/>
    </source>
</evidence>
<protein>
    <submittedName>
        <fullName evidence="10">Chimaerin and related Rho GTPase activating proteins</fullName>
    </submittedName>
</protein>
<dbReference type="InterPro" id="IPR001781">
    <property type="entry name" value="Znf_LIM"/>
</dbReference>
<dbReference type="InterPro" id="IPR046349">
    <property type="entry name" value="C1-like_sf"/>
</dbReference>
<dbReference type="InterPro" id="IPR008936">
    <property type="entry name" value="Rho_GTPase_activation_prot"/>
</dbReference>
<dbReference type="Proteomes" id="UP000054845">
    <property type="component" value="Unassembled WGS sequence"/>
</dbReference>